<dbReference type="PROSITE" id="PS50853">
    <property type="entry name" value="FN3"/>
    <property type="match status" value="1"/>
</dbReference>
<accession>A0A6J5ZR93</accession>
<evidence type="ECO:0000313" key="2">
    <source>
        <dbReference type="EMBL" id="CAB4343842.1"/>
    </source>
</evidence>
<dbReference type="Gene3D" id="2.60.40.10">
    <property type="entry name" value="Immunoglobulins"/>
    <property type="match status" value="1"/>
</dbReference>
<feature type="domain" description="Fibronectin type-III" evidence="1">
    <location>
        <begin position="155"/>
        <end position="247"/>
    </location>
</feature>
<proteinExistence type="predicted"/>
<protein>
    <submittedName>
        <fullName evidence="2">Unannotated protein</fullName>
    </submittedName>
</protein>
<gene>
    <name evidence="2" type="ORF">UFOPK3770_01222</name>
</gene>
<dbReference type="SUPFAM" id="SSF49265">
    <property type="entry name" value="Fibronectin type III"/>
    <property type="match status" value="1"/>
</dbReference>
<organism evidence="2">
    <name type="scientific">freshwater metagenome</name>
    <dbReference type="NCBI Taxonomy" id="449393"/>
    <lineage>
        <taxon>unclassified sequences</taxon>
        <taxon>metagenomes</taxon>
        <taxon>ecological metagenomes</taxon>
    </lineage>
</organism>
<dbReference type="InterPro" id="IPR003961">
    <property type="entry name" value="FN3_dom"/>
</dbReference>
<dbReference type="AlphaFoldDB" id="A0A6J5ZR93"/>
<reference evidence="2" key="1">
    <citation type="submission" date="2020-05" db="EMBL/GenBank/DDBJ databases">
        <authorList>
            <person name="Chiriac C."/>
            <person name="Salcher M."/>
            <person name="Ghai R."/>
            <person name="Kavagutti S V."/>
        </authorList>
    </citation>
    <scope>NUCLEOTIDE SEQUENCE</scope>
</reference>
<dbReference type="CDD" id="cd00063">
    <property type="entry name" value="FN3"/>
    <property type="match status" value="1"/>
</dbReference>
<dbReference type="Pfam" id="PF00041">
    <property type="entry name" value="fn3"/>
    <property type="match status" value="1"/>
</dbReference>
<dbReference type="SMART" id="SM00060">
    <property type="entry name" value="FN3"/>
    <property type="match status" value="1"/>
</dbReference>
<dbReference type="InterPro" id="IPR013783">
    <property type="entry name" value="Ig-like_fold"/>
</dbReference>
<name>A0A6J5ZR93_9ZZZZ</name>
<dbReference type="EMBL" id="CAESAJ010000176">
    <property type="protein sequence ID" value="CAB4343842.1"/>
    <property type="molecule type" value="Genomic_DNA"/>
</dbReference>
<sequence>MTNASADSTITVASSVGTATKGTLVGSTLPITVKGLSAGESAEITVSTSRAGHTSESNTYTSSALEAGLVPAFGSLTRSATGFSIPVTNMNNSFTVTVSSSVGTAVKGAVSGSNLPITVTGLSSGQSAVLTVTTSRTNYASVTSTYTATSLEAATPGAVATASVVRGKKKATFLWSPVMLGDGSQAGYVVRISKKGSKTKFGDWRYVGSANSAVFKSLKKNGKYVVQVAAVRGAGQGPTTSISFKSK</sequence>
<dbReference type="InterPro" id="IPR036116">
    <property type="entry name" value="FN3_sf"/>
</dbReference>
<evidence type="ECO:0000259" key="1">
    <source>
        <dbReference type="PROSITE" id="PS50853"/>
    </source>
</evidence>